<organism evidence="2 3">
    <name type="scientific">Deinococcus hopiensis KR-140</name>
    <dbReference type="NCBI Taxonomy" id="695939"/>
    <lineage>
        <taxon>Bacteria</taxon>
        <taxon>Thermotogati</taxon>
        <taxon>Deinococcota</taxon>
        <taxon>Deinococci</taxon>
        <taxon>Deinococcales</taxon>
        <taxon>Deinococcaceae</taxon>
        <taxon>Deinococcus</taxon>
    </lineage>
</organism>
<dbReference type="RefSeq" id="WP_139806844.1">
    <property type="nucleotide sequence ID" value="NZ_FWWU01000009.1"/>
</dbReference>
<accession>A0A1W1VB43</accession>
<feature type="compositionally biased region" description="Basic and acidic residues" evidence="1">
    <location>
        <begin position="78"/>
        <end position="89"/>
    </location>
</feature>
<feature type="region of interest" description="Disordered" evidence="1">
    <location>
        <begin position="1"/>
        <end position="102"/>
    </location>
</feature>
<evidence type="ECO:0000256" key="1">
    <source>
        <dbReference type="SAM" id="MobiDB-lite"/>
    </source>
</evidence>
<protein>
    <submittedName>
        <fullName evidence="2">Uncharacterized protein</fullName>
    </submittedName>
</protein>
<evidence type="ECO:0000313" key="3">
    <source>
        <dbReference type="Proteomes" id="UP000192582"/>
    </source>
</evidence>
<name>A0A1W1VB43_9DEIO</name>
<reference evidence="2 3" key="1">
    <citation type="submission" date="2017-04" db="EMBL/GenBank/DDBJ databases">
        <authorList>
            <person name="Afonso C.L."/>
            <person name="Miller P.J."/>
            <person name="Scott M.A."/>
            <person name="Spackman E."/>
            <person name="Goraichik I."/>
            <person name="Dimitrov K.M."/>
            <person name="Suarez D.L."/>
            <person name="Swayne D.E."/>
        </authorList>
    </citation>
    <scope>NUCLEOTIDE SEQUENCE [LARGE SCALE GENOMIC DNA]</scope>
    <source>
        <strain evidence="2 3">KR-140</strain>
    </source>
</reference>
<dbReference type="Proteomes" id="UP000192582">
    <property type="component" value="Unassembled WGS sequence"/>
</dbReference>
<keyword evidence="3" id="KW-1185">Reference proteome</keyword>
<gene>
    <name evidence="2" type="ORF">SAMN00790413_00818</name>
</gene>
<feature type="compositionally biased region" description="Low complexity" evidence="1">
    <location>
        <begin position="66"/>
        <end position="77"/>
    </location>
</feature>
<dbReference type="AlphaFoldDB" id="A0A1W1VB43"/>
<sequence>MPEDGMTATGGLHGITQDTPETAGTPTGAGSVDGISAAGDPPATAEESRTTGGTLITAERGGAEGGDAAPAHPALARAEQEEQREKGMGDSEDGGVTGEHNF</sequence>
<evidence type="ECO:0000313" key="2">
    <source>
        <dbReference type="EMBL" id="SMB90578.1"/>
    </source>
</evidence>
<dbReference type="EMBL" id="FWWU01000009">
    <property type="protein sequence ID" value="SMB90578.1"/>
    <property type="molecule type" value="Genomic_DNA"/>
</dbReference>
<proteinExistence type="predicted"/>
<feature type="compositionally biased region" description="Low complexity" evidence="1">
    <location>
        <begin position="19"/>
        <end position="30"/>
    </location>
</feature>